<dbReference type="RefSeq" id="WP_014454452.1">
    <property type="nucleotide sequence ID" value="NC_017098.1"/>
</dbReference>
<dbReference type="Pfam" id="PF00730">
    <property type="entry name" value="HhH-GPD"/>
    <property type="match status" value="1"/>
</dbReference>
<evidence type="ECO:0000256" key="3">
    <source>
        <dbReference type="ARBA" id="ARBA00023004"/>
    </source>
</evidence>
<dbReference type="STRING" id="889378.Spiaf_0349"/>
<dbReference type="GO" id="GO:0004519">
    <property type="term" value="F:endonuclease activity"/>
    <property type="evidence" value="ECO:0007669"/>
    <property type="project" value="UniProtKB-KW"/>
</dbReference>
<dbReference type="InterPro" id="IPR023170">
    <property type="entry name" value="HhH_base_excis_C"/>
</dbReference>
<feature type="domain" description="HhH-GPD" evidence="5">
    <location>
        <begin position="60"/>
        <end position="239"/>
    </location>
</feature>
<keyword evidence="4" id="KW-0411">Iron-sulfur</keyword>
<organism evidence="6 7">
    <name type="scientific">Spirochaeta africana (strain ATCC 700263 / DSM 8902 / Z-7692)</name>
    <dbReference type="NCBI Taxonomy" id="889378"/>
    <lineage>
        <taxon>Bacteria</taxon>
        <taxon>Pseudomonadati</taxon>
        <taxon>Spirochaetota</taxon>
        <taxon>Spirochaetia</taxon>
        <taxon>Spirochaetales</taxon>
        <taxon>Spirochaetaceae</taxon>
        <taxon>Spirochaeta</taxon>
    </lineage>
</organism>
<evidence type="ECO:0000313" key="6">
    <source>
        <dbReference type="EMBL" id="AFG36454.1"/>
    </source>
</evidence>
<name>H9UG11_SPIAZ</name>
<dbReference type="GO" id="GO:0051539">
    <property type="term" value="F:4 iron, 4 sulfur cluster binding"/>
    <property type="evidence" value="ECO:0007669"/>
    <property type="project" value="UniProtKB-KW"/>
</dbReference>
<protein>
    <submittedName>
        <fullName evidence="6">Putative endonuclease III-like protein</fullName>
    </submittedName>
</protein>
<dbReference type="PATRIC" id="fig|889378.3.peg.352"/>
<evidence type="ECO:0000256" key="1">
    <source>
        <dbReference type="ARBA" id="ARBA00022485"/>
    </source>
</evidence>
<accession>H9UG11</accession>
<dbReference type="KEGG" id="sfc:Spiaf_0349"/>
<evidence type="ECO:0000256" key="2">
    <source>
        <dbReference type="ARBA" id="ARBA00022723"/>
    </source>
</evidence>
<dbReference type="GO" id="GO:0046872">
    <property type="term" value="F:metal ion binding"/>
    <property type="evidence" value="ECO:0007669"/>
    <property type="project" value="UniProtKB-KW"/>
</dbReference>
<dbReference type="SMART" id="SM00478">
    <property type="entry name" value="ENDO3c"/>
    <property type="match status" value="1"/>
</dbReference>
<keyword evidence="6" id="KW-0255">Endonuclease</keyword>
<dbReference type="eggNOG" id="COG2231">
    <property type="taxonomic scope" value="Bacteria"/>
</dbReference>
<dbReference type="GO" id="GO:0006284">
    <property type="term" value="P:base-excision repair"/>
    <property type="evidence" value="ECO:0007669"/>
    <property type="project" value="InterPro"/>
</dbReference>
<evidence type="ECO:0000313" key="7">
    <source>
        <dbReference type="Proteomes" id="UP000007383"/>
    </source>
</evidence>
<dbReference type="Gene3D" id="1.10.1670.10">
    <property type="entry name" value="Helix-hairpin-Helix base-excision DNA repair enzymes (C-terminal)"/>
    <property type="match status" value="1"/>
</dbReference>
<dbReference type="HOGENOM" id="CLU_012862_6_0_12"/>
<evidence type="ECO:0000256" key="4">
    <source>
        <dbReference type="ARBA" id="ARBA00023014"/>
    </source>
</evidence>
<dbReference type="PANTHER" id="PTHR10359">
    <property type="entry name" value="A/G-SPECIFIC ADENINE GLYCOSYLASE/ENDONUCLEASE III"/>
    <property type="match status" value="1"/>
</dbReference>
<keyword evidence="6" id="KW-0540">Nuclease</keyword>
<keyword evidence="1" id="KW-0004">4Fe-4S</keyword>
<dbReference type="AlphaFoldDB" id="H9UG11"/>
<gene>
    <name evidence="6" type="ordered locus">Spiaf_0349</name>
</gene>
<dbReference type="InterPro" id="IPR003265">
    <property type="entry name" value="HhH-GPD_domain"/>
</dbReference>
<sequence>MQKTASAPAGPSQLFTLLYRIHGPQDWWPIAGRSPDIQRNHLAVPTQPEYRWEIMVGAVLTQNTSWSNVERALAQLRTAGVFSPEHIASLPVDELAMLIRSSGYYNQKARKLKLLAAACIEESWLDTTGPDYTRPVTTGTVMQSPAGYGIPQDSSPGRERLLEIWGIGPETADCILLYACGKPVFVIDAYTRRILARLYPDGLPPAESPDTGSTGHPPASPIDPHRARYRLLQAWFSARLEADTRLFNEYHALLVRHAVEFCRTKPLCGECPLGPQHQAICPGVSA</sequence>
<dbReference type="OrthoDB" id="9802365at2"/>
<dbReference type="EMBL" id="CP003282">
    <property type="protein sequence ID" value="AFG36454.1"/>
    <property type="molecule type" value="Genomic_DNA"/>
</dbReference>
<evidence type="ECO:0000259" key="5">
    <source>
        <dbReference type="SMART" id="SM00478"/>
    </source>
</evidence>
<dbReference type="CDD" id="cd00056">
    <property type="entry name" value="ENDO3c"/>
    <property type="match status" value="1"/>
</dbReference>
<proteinExistence type="predicted"/>
<dbReference type="SUPFAM" id="SSF48150">
    <property type="entry name" value="DNA-glycosylase"/>
    <property type="match status" value="1"/>
</dbReference>
<keyword evidence="2" id="KW-0479">Metal-binding</keyword>
<reference evidence="7" key="1">
    <citation type="journal article" date="2013" name="Stand. Genomic Sci.">
        <title>Complete genome sequence of the halophilic bacterium Spirochaeta africana type strain (Z-7692(T)) from the alkaline Lake Magadi in the East African Rift.</title>
        <authorList>
            <person name="Liolos K."/>
            <person name="Abt B."/>
            <person name="Scheuner C."/>
            <person name="Teshima H."/>
            <person name="Held B."/>
            <person name="Lapidus A."/>
            <person name="Nolan M."/>
            <person name="Lucas S."/>
            <person name="Deshpande S."/>
            <person name="Cheng J.F."/>
            <person name="Tapia R."/>
            <person name="Goodwin L.A."/>
            <person name="Pitluck S."/>
            <person name="Pagani I."/>
            <person name="Ivanova N."/>
            <person name="Mavromatis K."/>
            <person name="Mikhailova N."/>
            <person name="Huntemann M."/>
            <person name="Pati A."/>
            <person name="Chen A."/>
            <person name="Palaniappan K."/>
            <person name="Land M."/>
            <person name="Rohde M."/>
            <person name="Tindall B.J."/>
            <person name="Detter J.C."/>
            <person name="Goker M."/>
            <person name="Bristow J."/>
            <person name="Eisen J.A."/>
            <person name="Markowitz V."/>
            <person name="Hugenholtz P."/>
            <person name="Woyke T."/>
            <person name="Klenk H.P."/>
            <person name="Kyrpides N.C."/>
        </authorList>
    </citation>
    <scope>NUCLEOTIDE SEQUENCE</scope>
    <source>
        <strain evidence="7">ATCC 700263 / DSM 8902 / Z-7692</strain>
    </source>
</reference>
<keyword evidence="7" id="KW-1185">Reference proteome</keyword>
<dbReference type="PANTHER" id="PTHR10359:SF19">
    <property type="entry name" value="DNA REPAIR GLYCOSYLASE MJ1434-RELATED"/>
    <property type="match status" value="1"/>
</dbReference>
<dbReference type="Gene3D" id="1.10.340.30">
    <property type="entry name" value="Hypothetical protein, domain 2"/>
    <property type="match status" value="1"/>
</dbReference>
<dbReference type="InterPro" id="IPR011257">
    <property type="entry name" value="DNA_glycosylase"/>
</dbReference>
<keyword evidence="3" id="KW-0408">Iron</keyword>
<dbReference type="Proteomes" id="UP000007383">
    <property type="component" value="Chromosome"/>
</dbReference>
<keyword evidence="6" id="KW-0378">Hydrolase</keyword>